<feature type="modified residue" description="N6-(pyridoxal phosphate)lysine" evidence="4">
    <location>
        <position position="166"/>
    </location>
</feature>
<keyword evidence="7" id="KW-1185">Reference proteome</keyword>
<evidence type="ECO:0000256" key="1">
    <source>
        <dbReference type="ARBA" id="ARBA00001933"/>
    </source>
</evidence>
<comment type="similarity">
    <text evidence="2 5">Belongs to the trans-sulfuration enzymes family.</text>
</comment>
<evidence type="ECO:0000256" key="2">
    <source>
        <dbReference type="ARBA" id="ARBA00009077"/>
    </source>
</evidence>
<dbReference type="Gene3D" id="3.40.640.10">
    <property type="entry name" value="Type I PLP-dependent aspartate aminotransferase-like (Major domain)"/>
    <property type="match status" value="1"/>
</dbReference>
<evidence type="ECO:0000313" key="7">
    <source>
        <dbReference type="Proteomes" id="UP000268084"/>
    </source>
</evidence>
<dbReference type="GO" id="GO:0004123">
    <property type="term" value="F:cystathionine gamma-lyase activity"/>
    <property type="evidence" value="ECO:0007669"/>
    <property type="project" value="TreeGrafter"/>
</dbReference>
<dbReference type="Proteomes" id="UP000268084">
    <property type="component" value="Chromosome"/>
</dbReference>
<evidence type="ECO:0000256" key="5">
    <source>
        <dbReference type="RuleBase" id="RU362118"/>
    </source>
</evidence>
<evidence type="ECO:0000256" key="4">
    <source>
        <dbReference type="PIRSR" id="PIRSR001434-2"/>
    </source>
</evidence>
<name>A0A3G8ZSH0_9ACTN</name>
<dbReference type="RefSeq" id="WP_124797701.1">
    <property type="nucleotide sequence ID" value="NZ_CP034170.1"/>
</dbReference>
<dbReference type="GO" id="GO:0003962">
    <property type="term" value="F:cystathionine gamma-synthase activity"/>
    <property type="evidence" value="ECO:0007669"/>
    <property type="project" value="TreeGrafter"/>
</dbReference>
<dbReference type="Pfam" id="PF01053">
    <property type="entry name" value="Cys_Met_Meta_PP"/>
    <property type="match status" value="1"/>
</dbReference>
<dbReference type="GO" id="GO:0019346">
    <property type="term" value="P:transsulfuration"/>
    <property type="evidence" value="ECO:0007669"/>
    <property type="project" value="InterPro"/>
</dbReference>
<dbReference type="InterPro" id="IPR015422">
    <property type="entry name" value="PyrdxlP-dep_Trfase_small"/>
</dbReference>
<reference evidence="6 7" key="1">
    <citation type="submission" date="2018-11" db="EMBL/GenBank/DDBJ databases">
        <authorList>
            <person name="Da X."/>
        </authorList>
    </citation>
    <scope>NUCLEOTIDE SEQUENCE [LARGE SCALE GENOMIC DNA]</scope>
    <source>
        <strain evidence="6 7">S14-144</strain>
    </source>
</reference>
<dbReference type="PANTHER" id="PTHR11808:SF15">
    <property type="entry name" value="CYSTATHIONINE GAMMA-LYASE"/>
    <property type="match status" value="1"/>
</dbReference>
<dbReference type="KEGG" id="nak:EH165_01360"/>
<evidence type="ECO:0000313" key="6">
    <source>
        <dbReference type="EMBL" id="AZI57016.1"/>
    </source>
</evidence>
<dbReference type="SUPFAM" id="SSF53383">
    <property type="entry name" value="PLP-dependent transferases"/>
    <property type="match status" value="1"/>
</dbReference>
<dbReference type="InterPro" id="IPR054542">
    <property type="entry name" value="Cys_met_metab_PP"/>
</dbReference>
<dbReference type="PIRSF" id="PIRSF001434">
    <property type="entry name" value="CGS"/>
    <property type="match status" value="1"/>
</dbReference>
<keyword evidence="3 4" id="KW-0663">Pyridoxal phosphate</keyword>
<proteinExistence type="inferred from homology"/>
<dbReference type="InterPro" id="IPR015421">
    <property type="entry name" value="PyrdxlP-dep_Trfase_major"/>
</dbReference>
<evidence type="ECO:0000256" key="3">
    <source>
        <dbReference type="ARBA" id="ARBA00022898"/>
    </source>
</evidence>
<dbReference type="InterPro" id="IPR015424">
    <property type="entry name" value="PyrdxlP-dep_Trfase"/>
</dbReference>
<dbReference type="GO" id="GO:0019343">
    <property type="term" value="P:cysteine biosynthetic process via cystathionine"/>
    <property type="evidence" value="ECO:0007669"/>
    <property type="project" value="TreeGrafter"/>
</dbReference>
<dbReference type="GO" id="GO:0005737">
    <property type="term" value="C:cytoplasm"/>
    <property type="evidence" value="ECO:0007669"/>
    <property type="project" value="TreeGrafter"/>
</dbReference>
<organism evidence="6 7">
    <name type="scientific">Nakamurella antarctica</name>
    <dbReference type="NCBI Taxonomy" id="1902245"/>
    <lineage>
        <taxon>Bacteria</taxon>
        <taxon>Bacillati</taxon>
        <taxon>Actinomycetota</taxon>
        <taxon>Actinomycetes</taxon>
        <taxon>Nakamurellales</taxon>
        <taxon>Nakamurellaceae</taxon>
        <taxon>Nakamurella</taxon>
    </lineage>
</organism>
<sequence>MSSTFHAGTDANYLRQGGSDTTRAFEAALGALEGGTALGFASGMAAIAAVIEGVPVGSVVVAPEMCYAGTSMLLDEQERLGRITVRRREISDSASVLDALSEDPAPALLWIESPTNPMMGIADLPVLIEAAHAVGALAAVDSTWNSPMVVRPIDYGADLVVHSATKYLAGHSDVLMGALICRTAEVWTAMKARRDLAGGVPGTLETFMTLRGMRTLAIRMDRAQANADELAKRLDAHPAVTKVLYAGLPDDPGHERVTRLHDGYGAMISFLVRDQEAADALCGRVKLITHATSLGGVESLIERRARYAVDAANGTPDCLLRFSVGIEDVEDLWEDLRQALTD</sequence>
<protein>
    <submittedName>
        <fullName evidence="6">Cystathionine gamma-synthase</fullName>
    </submittedName>
</protein>
<accession>A0A3G8ZSH0</accession>
<dbReference type="EMBL" id="CP034170">
    <property type="protein sequence ID" value="AZI57016.1"/>
    <property type="molecule type" value="Genomic_DNA"/>
</dbReference>
<comment type="cofactor">
    <cofactor evidence="1 5">
        <name>pyridoxal 5'-phosphate</name>
        <dbReference type="ChEBI" id="CHEBI:597326"/>
    </cofactor>
</comment>
<dbReference type="AlphaFoldDB" id="A0A3G8ZSH0"/>
<dbReference type="Gene3D" id="3.90.1150.10">
    <property type="entry name" value="Aspartate Aminotransferase, domain 1"/>
    <property type="match status" value="1"/>
</dbReference>
<dbReference type="OrthoDB" id="9780685at2"/>
<reference evidence="6 7" key="2">
    <citation type="submission" date="2018-12" db="EMBL/GenBank/DDBJ databases">
        <title>Nakamurella antarcticus sp. nov., isolated from Antarctica South Shetland Islands soil.</title>
        <authorList>
            <person name="Peng F."/>
        </authorList>
    </citation>
    <scope>NUCLEOTIDE SEQUENCE [LARGE SCALE GENOMIC DNA]</scope>
    <source>
        <strain evidence="6 7">S14-144</strain>
    </source>
</reference>
<dbReference type="PROSITE" id="PS00868">
    <property type="entry name" value="CYS_MET_METAB_PP"/>
    <property type="match status" value="1"/>
</dbReference>
<dbReference type="InterPro" id="IPR000277">
    <property type="entry name" value="Cys/Met-Metab_PyrdxlP-dep_enz"/>
</dbReference>
<gene>
    <name evidence="6" type="ORF">EH165_01360</name>
</gene>
<dbReference type="GO" id="GO:0030170">
    <property type="term" value="F:pyridoxal phosphate binding"/>
    <property type="evidence" value="ECO:0007669"/>
    <property type="project" value="InterPro"/>
</dbReference>
<dbReference type="PANTHER" id="PTHR11808">
    <property type="entry name" value="TRANS-SULFURATION ENZYME FAMILY MEMBER"/>
    <property type="match status" value="1"/>
</dbReference>